<evidence type="ECO:0000256" key="1">
    <source>
        <dbReference type="SAM" id="Coils"/>
    </source>
</evidence>
<dbReference type="AlphaFoldDB" id="A0A0D8IVG6"/>
<name>A0A0D8IVG6_9FIRM</name>
<reference evidence="2" key="1">
    <citation type="submission" date="2015-02" db="EMBL/GenBank/DDBJ databases">
        <title>A novel member of the family Ruminococcaceae isolated from human feces.</title>
        <authorList>
            <person name="Shkoporov A.N."/>
            <person name="Chaplin A.V."/>
            <person name="Motuzova O.V."/>
            <person name="Kafarskaia L.I."/>
            <person name="Khokhlova E.V."/>
            <person name="Efimov B.A."/>
        </authorList>
    </citation>
    <scope>NUCLEOTIDE SEQUENCE [LARGE SCALE GENOMIC DNA]</scope>
    <source>
        <strain evidence="2">585-1</strain>
    </source>
</reference>
<keyword evidence="3" id="KW-1185">Reference proteome</keyword>
<proteinExistence type="predicted"/>
<dbReference type="PATRIC" id="fig|1550024.3.peg.4383"/>
<organism evidence="2 3">
    <name type="scientific">Ruthenibacterium lactatiformans</name>
    <dbReference type="NCBI Taxonomy" id="1550024"/>
    <lineage>
        <taxon>Bacteria</taxon>
        <taxon>Bacillati</taxon>
        <taxon>Bacillota</taxon>
        <taxon>Clostridia</taxon>
        <taxon>Eubacteriales</taxon>
        <taxon>Oscillospiraceae</taxon>
        <taxon>Ruthenibacterium</taxon>
    </lineage>
</organism>
<evidence type="ECO:0000313" key="3">
    <source>
        <dbReference type="Proteomes" id="UP000032483"/>
    </source>
</evidence>
<feature type="coiled-coil region" evidence="1">
    <location>
        <begin position="23"/>
        <end position="50"/>
    </location>
</feature>
<sequence length="124" mass="14593">MNRAEFKRQVLSLFSESVDGLSLEEKVNYIENLLIEYQKMNEDERDTSNKGESWTDEELKIVLSSAPTKYNCMKYARIFKRGYGSIEQIYRWAATTDKMIQEKRPNDAFVKRIKKVAKELGLRV</sequence>
<gene>
    <name evidence="2" type="ORF">TQ39_19080</name>
</gene>
<dbReference type="EMBL" id="JXXK01000057">
    <property type="protein sequence ID" value="KJF38266.1"/>
    <property type="molecule type" value="Genomic_DNA"/>
</dbReference>
<accession>A0A0D8IVG6</accession>
<dbReference type="Proteomes" id="UP000032483">
    <property type="component" value="Unassembled WGS sequence"/>
</dbReference>
<comment type="caution">
    <text evidence="2">The sequence shown here is derived from an EMBL/GenBank/DDBJ whole genome shotgun (WGS) entry which is preliminary data.</text>
</comment>
<dbReference type="RefSeq" id="WP_050006701.1">
    <property type="nucleotide sequence ID" value="NZ_CAUBPW010000050.1"/>
</dbReference>
<dbReference type="GeneID" id="42858635"/>
<protein>
    <submittedName>
        <fullName evidence="2">Uncharacterized protein</fullName>
    </submittedName>
</protein>
<evidence type="ECO:0000313" key="2">
    <source>
        <dbReference type="EMBL" id="KJF38266.1"/>
    </source>
</evidence>
<keyword evidence="1" id="KW-0175">Coiled coil</keyword>